<gene>
    <name evidence="1" type="ORF">TQ35_0004825</name>
</gene>
<evidence type="ECO:0000313" key="2">
    <source>
        <dbReference type="Proteomes" id="UP000053480"/>
    </source>
</evidence>
<evidence type="ECO:0000313" key="1">
    <source>
        <dbReference type="EMBL" id="MEW9491510.1"/>
    </source>
</evidence>
<organism evidence="1 2">
    <name type="scientific">Candidatus Aramenus sulfurataquae</name>
    <dbReference type="NCBI Taxonomy" id="1326980"/>
    <lineage>
        <taxon>Archaea</taxon>
        <taxon>Thermoproteota</taxon>
        <taxon>Thermoprotei</taxon>
        <taxon>Sulfolobales</taxon>
        <taxon>Sulfolobaceae</taxon>
        <taxon>Candidatus Aramenus</taxon>
    </lineage>
</organism>
<comment type="caution">
    <text evidence="1">The sequence shown here is derived from an EMBL/GenBank/DDBJ whole genome shotgun (WGS) entry which is preliminary data.</text>
</comment>
<reference evidence="1" key="1">
    <citation type="submission" date="2024-07" db="EMBL/GenBank/DDBJ databases">
        <title>Metagenome and Metagenome-Assembled Genomes of Archaea from a hot spring from the geothermal field of Los Azufres, Mexico.</title>
        <authorList>
            <person name="Marin-Paredes R."/>
            <person name="Martinez-Romero E."/>
            <person name="Servin-Garciduenas L.E."/>
        </authorList>
    </citation>
    <scope>NUCLEOTIDE SEQUENCE</scope>
    <source>
        <strain evidence="1">AZ1-454</strain>
    </source>
</reference>
<accession>A0ACC6TNZ6</accession>
<dbReference type="EMBL" id="JZWS03000004">
    <property type="protein sequence ID" value="MEW9491510.1"/>
    <property type="molecule type" value="Genomic_DNA"/>
</dbReference>
<name>A0ACC6TNZ6_9CREN</name>
<dbReference type="Proteomes" id="UP000053480">
    <property type="component" value="Unassembled WGS sequence"/>
</dbReference>
<sequence length="111" mass="12795">MSSSHSEELMKPGERQLVEIRSYLFNLLDAVNSLVESNRQVVNKVGAKLLVSLELVTMQRYNLELVMREYWGQFKSAIMDLANSPELKDKMDDILNMVNKIEELRKEAGFS</sequence>
<proteinExistence type="predicted"/>
<protein>
    <submittedName>
        <fullName evidence="1">Uncharacterized protein</fullName>
    </submittedName>
</protein>